<feature type="non-terminal residue" evidence="2">
    <location>
        <position position="72"/>
    </location>
</feature>
<feature type="compositionally biased region" description="Basic residues" evidence="1">
    <location>
        <begin position="33"/>
        <end position="62"/>
    </location>
</feature>
<organism evidence="2">
    <name type="scientific">uncultured Chloroflexota bacterium</name>
    <dbReference type="NCBI Taxonomy" id="166587"/>
    <lineage>
        <taxon>Bacteria</taxon>
        <taxon>Bacillati</taxon>
        <taxon>Chloroflexota</taxon>
        <taxon>environmental samples</taxon>
    </lineage>
</organism>
<gene>
    <name evidence="2" type="ORF">AVDCRST_MAG77-4967</name>
</gene>
<proteinExistence type="predicted"/>
<feature type="compositionally biased region" description="Low complexity" evidence="1">
    <location>
        <begin position="1"/>
        <end position="10"/>
    </location>
</feature>
<evidence type="ECO:0000256" key="1">
    <source>
        <dbReference type="SAM" id="MobiDB-lite"/>
    </source>
</evidence>
<feature type="region of interest" description="Disordered" evidence="1">
    <location>
        <begin position="1"/>
        <end position="72"/>
    </location>
</feature>
<feature type="non-terminal residue" evidence="2">
    <location>
        <position position="1"/>
    </location>
</feature>
<sequence>AARRAASSAPPFGPGTADPPAPRARLPTAAVLRARRPRPGRLRPHHGGRRGGARRRRGRCRARGPPARAAPL</sequence>
<feature type="compositionally biased region" description="Low complexity" evidence="1">
    <location>
        <begin position="23"/>
        <end position="32"/>
    </location>
</feature>
<feature type="compositionally biased region" description="Pro residues" evidence="1">
    <location>
        <begin position="11"/>
        <end position="22"/>
    </location>
</feature>
<feature type="compositionally biased region" description="Low complexity" evidence="1">
    <location>
        <begin position="63"/>
        <end position="72"/>
    </location>
</feature>
<protein>
    <submittedName>
        <fullName evidence="2">Uncharacterized protein</fullName>
    </submittedName>
</protein>
<accession>A0A6J4K1T9</accession>
<evidence type="ECO:0000313" key="2">
    <source>
        <dbReference type="EMBL" id="CAA9293492.1"/>
    </source>
</evidence>
<reference evidence="2" key="1">
    <citation type="submission" date="2020-02" db="EMBL/GenBank/DDBJ databases">
        <authorList>
            <person name="Meier V. D."/>
        </authorList>
    </citation>
    <scope>NUCLEOTIDE SEQUENCE</scope>
    <source>
        <strain evidence="2">AVDCRST_MAG77</strain>
    </source>
</reference>
<name>A0A6J4K1T9_9CHLR</name>
<dbReference type="AlphaFoldDB" id="A0A6J4K1T9"/>
<dbReference type="EMBL" id="CADCTC010000259">
    <property type="protein sequence ID" value="CAA9293492.1"/>
    <property type="molecule type" value="Genomic_DNA"/>
</dbReference>